<evidence type="ECO:0000256" key="8">
    <source>
        <dbReference type="ARBA" id="ARBA00048488"/>
    </source>
</evidence>
<protein>
    <recommendedName>
        <fullName evidence="10">Peptide methionine sulfoxide reductase MsrA</fullName>
        <shortName evidence="10">Protein-methionine-S-oxide reductase</shortName>
        <ecNumber evidence="10">1.8.4.11</ecNumber>
    </recommendedName>
    <alternativeName>
        <fullName evidence="10">Peptide-methionine (S)-S-oxide reductase</fullName>
        <shortName evidence="10">Peptide Met(O) reductase</shortName>
    </alternativeName>
</protein>
<evidence type="ECO:0000313" key="12">
    <source>
        <dbReference type="EMBL" id="MCL7748724.1"/>
    </source>
</evidence>
<proteinExistence type="inferred from homology"/>
<accession>A0A9X2CVQ4</accession>
<dbReference type="SUPFAM" id="SSF55068">
    <property type="entry name" value="Peptide methionine sulfoxide reductase"/>
    <property type="match status" value="1"/>
</dbReference>
<comment type="catalytic activity">
    <reaction evidence="8">
        <text>L-methionyl-[protein] + [thioredoxin]-disulfide + H2O = L-methionyl-(R)-S-oxide-[protein] + [thioredoxin]-dithiol</text>
        <dbReference type="Rhea" id="RHEA:24164"/>
        <dbReference type="Rhea" id="RHEA-COMP:10698"/>
        <dbReference type="Rhea" id="RHEA-COMP:10700"/>
        <dbReference type="Rhea" id="RHEA-COMP:12313"/>
        <dbReference type="Rhea" id="RHEA-COMP:12314"/>
        <dbReference type="ChEBI" id="CHEBI:15377"/>
        <dbReference type="ChEBI" id="CHEBI:16044"/>
        <dbReference type="ChEBI" id="CHEBI:29950"/>
        <dbReference type="ChEBI" id="CHEBI:45764"/>
        <dbReference type="ChEBI" id="CHEBI:50058"/>
        <dbReference type="EC" id="1.8.4.12"/>
    </reaction>
</comment>
<gene>
    <name evidence="12" type="primary">msrB</name>
    <name evidence="10" type="synonym">msrA</name>
    <name evidence="12" type="ORF">MF646_16495</name>
</gene>
<dbReference type="EMBL" id="JAKRYL010000018">
    <property type="protein sequence ID" value="MCL7748724.1"/>
    <property type="molecule type" value="Genomic_DNA"/>
</dbReference>
<organism evidence="12 13">
    <name type="scientific">Halalkalibacter alkaliphilus</name>
    <dbReference type="NCBI Taxonomy" id="2917993"/>
    <lineage>
        <taxon>Bacteria</taxon>
        <taxon>Bacillati</taxon>
        <taxon>Bacillota</taxon>
        <taxon>Bacilli</taxon>
        <taxon>Bacillales</taxon>
        <taxon>Bacillaceae</taxon>
        <taxon>Halalkalibacter</taxon>
    </lineage>
</organism>
<comment type="catalytic activity">
    <reaction evidence="9 10">
        <text>[thioredoxin]-disulfide + L-methionine + H2O = L-methionine (S)-S-oxide + [thioredoxin]-dithiol</text>
        <dbReference type="Rhea" id="RHEA:19993"/>
        <dbReference type="Rhea" id="RHEA-COMP:10698"/>
        <dbReference type="Rhea" id="RHEA-COMP:10700"/>
        <dbReference type="ChEBI" id="CHEBI:15377"/>
        <dbReference type="ChEBI" id="CHEBI:29950"/>
        <dbReference type="ChEBI" id="CHEBI:50058"/>
        <dbReference type="ChEBI" id="CHEBI:57844"/>
        <dbReference type="ChEBI" id="CHEBI:58772"/>
        <dbReference type="EC" id="1.8.4.11"/>
    </reaction>
</comment>
<dbReference type="AlphaFoldDB" id="A0A9X2CVQ4"/>
<dbReference type="HAMAP" id="MF_01401">
    <property type="entry name" value="MsrA"/>
    <property type="match status" value="1"/>
</dbReference>
<comment type="function">
    <text evidence="6 10">Has an important function as a repair enzyme for proteins that have been inactivated by oxidation. Catalyzes the reversible oxidation-reduction of methionine sulfoxide in proteins to methionine.</text>
</comment>
<dbReference type="GO" id="GO:0033743">
    <property type="term" value="F:peptide-methionine (R)-S-oxide reductase activity"/>
    <property type="evidence" value="ECO:0007669"/>
    <property type="project" value="UniProtKB-EC"/>
</dbReference>
<dbReference type="PANTHER" id="PTHR10173:SF59">
    <property type="entry name" value="PEPTIDE METHIONINE SULFOXIDE REDUCTASE MSRA_MSRB"/>
    <property type="match status" value="1"/>
</dbReference>
<sequence>MEECAIFAGGHFWFMMQPFAELPGVTEITAGYSGGETEYPSHNDVLSGEAGHRLVVRIYFDTEVLPYSKLLDVFWRAIDPTDATGQFKDQGKPFQTAIFYHNLKQKTQAQESKEKLENSDLFDKPIVTCLLEAKPFYRAEEKHQFYYKKIPFHYYHLYKCSGRNAFFNRYWQVKKEDPRLKKLTPIQYDVTQKSATEPPFENKYDQFKKDGIFVDIISGEPLFSSTDKYDCGCGWPTFSQPLASFHIIERLDQSHGMIRTEVRSKIGNSHLGHVFEDGPKELGGRRYCINSAALRFIAKENLKNEGYGEYTVLFISD</sequence>
<dbReference type="RefSeq" id="WP_250097609.1">
    <property type="nucleotide sequence ID" value="NZ_JAKRYL010000018.1"/>
</dbReference>
<evidence type="ECO:0000313" key="13">
    <source>
        <dbReference type="Proteomes" id="UP001139150"/>
    </source>
</evidence>
<dbReference type="GO" id="GO:0006979">
    <property type="term" value="P:response to oxidative stress"/>
    <property type="evidence" value="ECO:0007669"/>
    <property type="project" value="InterPro"/>
</dbReference>
<comment type="similarity">
    <text evidence="10">Belongs to the MsrA Met sulfoxide reductase family.</text>
</comment>
<reference evidence="12" key="1">
    <citation type="submission" date="2022-02" db="EMBL/GenBank/DDBJ databases">
        <title>Halalkalibacter sp. nov. isolated from Lonar Lake, India.</title>
        <authorList>
            <person name="Joshi A."/>
            <person name="Thite S."/>
            <person name="Lodha T."/>
        </authorList>
    </citation>
    <scope>NUCLEOTIDE SEQUENCE</scope>
    <source>
        <strain evidence="12">MEB205</strain>
    </source>
</reference>
<evidence type="ECO:0000256" key="6">
    <source>
        <dbReference type="ARBA" id="ARBA00024679"/>
    </source>
</evidence>
<feature type="domain" description="MsrB" evidence="11">
    <location>
        <begin position="176"/>
        <end position="299"/>
    </location>
</feature>
<comment type="similarity">
    <text evidence="1">Belongs to the MsrB Met sulfoxide reductase family.</text>
</comment>
<dbReference type="InterPro" id="IPR036509">
    <property type="entry name" value="Met_Sox_Rdtase_MsrA_sf"/>
</dbReference>
<dbReference type="Pfam" id="PF01641">
    <property type="entry name" value="SelR"/>
    <property type="match status" value="1"/>
</dbReference>
<dbReference type="Gene3D" id="3.30.1060.10">
    <property type="entry name" value="Peptide methionine sulphoxide reductase MsrA"/>
    <property type="match status" value="1"/>
</dbReference>
<comment type="similarity">
    <text evidence="2">In the C-terminal section; belongs to the MsrB Met sulfoxide reductase family.</text>
</comment>
<dbReference type="PANTHER" id="PTHR10173">
    <property type="entry name" value="METHIONINE SULFOXIDE REDUCTASE"/>
    <property type="match status" value="1"/>
</dbReference>
<dbReference type="SUPFAM" id="SSF51316">
    <property type="entry name" value="Mss4-like"/>
    <property type="match status" value="1"/>
</dbReference>
<evidence type="ECO:0000256" key="1">
    <source>
        <dbReference type="ARBA" id="ARBA00007174"/>
    </source>
</evidence>
<dbReference type="Proteomes" id="UP001139150">
    <property type="component" value="Unassembled WGS sequence"/>
</dbReference>
<keyword evidence="5" id="KW-0511">Multifunctional enzyme</keyword>
<keyword evidence="4 10" id="KW-0560">Oxidoreductase</keyword>
<dbReference type="GO" id="GO:0008113">
    <property type="term" value="F:peptide-methionine (S)-S-oxide reductase activity"/>
    <property type="evidence" value="ECO:0007669"/>
    <property type="project" value="UniProtKB-UniRule"/>
</dbReference>
<dbReference type="Pfam" id="PF01625">
    <property type="entry name" value="PMSR"/>
    <property type="match status" value="1"/>
</dbReference>
<evidence type="ECO:0000256" key="3">
    <source>
        <dbReference type="ARBA" id="ARBA00011017"/>
    </source>
</evidence>
<dbReference type="InterPro" id="IPR002569">
    <property type="entry name" value="Met_Sox_Rdtase_MsrA_dom"/>
</dbReference>
<evidence type="ECO:0000256" key="4">
    <source>
        <dbReference type="ARBA" id="ARBA00023002"/>
    </source>
</evidence>
<dbReference type="NCBIfam" id="TIGR00401">
    <property type="entry name" value="msrA"/>
    <property type="match status" value="1"/>
</dbReference>
<comment type="similarity">
    <text evidence="3">In the N-terminal section; belongs to the MsrA Met sulfoxide reductase family.</text>
</comment>
<evidence type="ECO:0000256" key="2">
    <source>
        <dbReference type="ARBA" id="ARBA00008076"/>
    </source>
</evidence>
<dbReference type="InterPro" id="IPR002579">
    <property type="entry name" value="Met_Sox_Rdtase_MsrB_dom"/>
</dbReference>
<dbReference type="GO" id="GO:0030091">
    <property type="term" value="P:protein repair"/>
    <property type="evidence" value="ECO:0007669"/>
    <property type="project" value="InterPro"/>
</dbReference>
<dbReference type="InterPro" id="IPR011057">
    <property type="entry name" value="Mss4-like_sf"/>
</dbReference>
<comment type="caution">
    <text evidence="12">The sequence shown here is derived from an EMBL/GenBank/DDBJ whole genome shotgun (WGS) entry which is preliminary data.</text>
</comment>
<comment type="caution">
    <text evidence="10">Lacks conserved residue(s) required for the propagation of feature annotation.</text>
</comment>
<dbReference type="Gene3D" id="2.170.150.20">
    <property type="entry name" value="Peptide methionine sulfoxide reductase"/>
    <property type="match status" value="1"/>
</dbReference>
<dbReference type="EC" id="1.8.4.11" evidence="10"/>
<dbReference type="PROSITE" id="PS51790">
    <property type="entry name" value="MSRB"/>
    <property type="match status" value="1"/>
</dbReference>
<keyword evidence="13" id="KW-1185">Reference proteome</keyword>
<evidence type="ECO:0000256" key="5">
    <source>
        <dbReference type="ARBA" id="ARBA00023268"/>
    </source>
</evidence>
<dbReference type="InterPro" id="IPR028427">
    <property type="entry name" value="Met_Sox_Rdtase_MsrB"/>
</dbReference>
<dbReference type="NCBIfam" id="TIGR00357">
    <property type="entry name" value="peptide-methionine (R)-S-oxide reductase MsrB"/>
    <property type="match status" value="1"/>
</dbReference>
<evidence type="ECO:0000259" key="11">
    <source>
        <dbReference type="PROSITE" id="PS51790"/>
    </source>
</evidence>
<evidence type="ECO:0000256" key="9">
    <source>
        <dbReference type="ARBA" id="ARBA00048782"/>
    </source>
</evidence>
<evidence type="ECO:0000256" key="7">
    <source>
        <dbReference type="ARBA" id="ARBA00047806"/>
    </source>
</evidence>
<comment type="catalytic activity">
    <reaction evidence="7 10">
        <text>L-methionyl-[protein] + [thioredoxin]-disulfide + H2O = L-methionyl-(S)-S-oxide-[protein] + [thioredoxin]-dithiol</text>
        <dbReference type="Rhea" id="RHEA:14217"/>
        <dbReference type="Rhea" id="RHEA-COMP:10698"/>
        <dbReference type="Rhea" id="RHEA-COMP:10700"/>
        <dbReference type="Rhea" id="RHEA-COMP:12313"/>
        <dbReference type="Rhea" id="RHEA-COMP:12315"/>
        <dbReference type="ChEBI" id="CHEBI:15377"/>
        <dbReference type="ChEBI" id="CHEBI:16044"/>
        <dbReference type="ChEBI" id="CHEBI:29950"/>
        <dbReference type="ChEBI" id="CHEBI:44120"/>
        <dbReference type="ChEBI" id="CHEBI:50058"/>
        <dbReference type="EC" id="1.8.4.11"/>
    </reaction>
</comment>
<name>A0A9X2CVQ4_9BACI</name>
<dbReference type="FunFam" id="2.170.150.20:FF:000003">
    <property type="entry name" value="Peptide methionine sulfoxide reductase MsrB"/>
    <property type="match status" value="1"/>
</dbReference>
<dbReference type="GO" id="GO:0005737">
    <property type="term" value="C:cytoplasm"/>
    <property type="evidence" value="ECO:0007669"/>
    <property type="project" value="TreeGrafter"/>
</dbReference>
<evidence type="ECO:0000256" key="10">
    <source>
        <dbReference type="HAMAP-Rule" id="MF_01401"/>
    </source>
</evidence>